<feature type="compositionally biased region" description="Basic and acidic residues" evidence="17">
    <location>
        <begin position="1484"/>
        <end position="1503"/>
    </location>
</feature>
<evidence type="ECO:0000256" key="4">
    <source>
        <dbReference type="ARBA" id="ARBA00022454"/>
    </source>
</evidence>
<name>A0A6J1L8F6_DROHY</name>
<dbReference type="CDD" id="cd00201">
    <property type="entry name" value="WW"/>
    <property type="match status" value="1"/>
</dbReference>
<evidence type="ECO:0000256" key="11">
    <source>
        <dbReference type="ARBA" id="ARBA00022782"/>
    </source>
</evidence>
<feature type="compositionally biased region" description="Low complexity" evidence="17">
    <location>
        <begin position="869"/>
        <end position="887"/>
    </location>
</feature>
<feature type="domain" description="AWS" evidence="21">
    <location>
        <begin position="983"/>
        <end position="1036"/>
    </location>
</feature>
<dbReference type="SMART" id="SM00456">
    <property type="entry name" value="WW"/>
    <property type="match status" value="1"/>
</dbReference>
<feature type="compositionally biased region" description="Polar residues" evidence="17">
    <location>
        <begin position="544"/>
        <end position="561"/>
    </location>
</feature>
<evidence type="ECO:0000256" key="5">
    <source>
        <dbReference type="ARBA" id="ARBA00022473"/>
    </source>
</evidence>
<evidence type="ECO:0000256" key="8">
    <source>
        <dbReference type="ARBA" id="ARBA00022679"/>
    </source>
</evidence>
<dbReference type="Pfam" id="PF00397">
    <property type="entry name" value="WW"/>
    <property type="match status" value="1"/>
</dbReference>
<evidence type="ECO:0000256" key="1">
    <source>
        <dbReference type="ARBA" id="ARBA00004123"/>
    </source>
</evidence>
<keyword evidence="22" id="KW-1185">Reference proteome</keyword>
<evidence type="ECO:0000256" key="10">
    <source>
        <dbReference type="ARBA" id="ARBA00022723"/>
    </source>
</evidence>
<evidence type="ECO:0000256" key="16">
    <source>
        <dbReference type="ARBA" id="ARBA00023242"/>
    </source>
</evidence>
<dbReference type="InterPro" id="IPR046341">
    <property type="entry name" value="SET_dom_sf"/>
</dbReference>
<evidence type="ECO:0000313" key="24">
    <source>
        <dbReference type="RefSeq" id="XP_023161298.2"/>
    </source>
</evidence>
<comment type="subcellular location">
    <subcellularLocation>
        <location evidence="2">Chromosome</location>
    </subcellularLocation>
    <subcellularLocation>
        <location evidence="1">Nucleus</location>
    </subcellularLocation>
</comment>
<feature type="region of interest" description="Disordered" evidence="17">
    <location>
        <begin position="719"/>
        <end position="773"/>
    </location>
</feature>
<keyword evidence="4" id="KW-0158">Chromosome</keyword>
<dbReference type="GO" id="GO:0005694">
    <property type="term" value="C:chromosome"/>
    <property type="evidence" value="ECO:0007669"/>
    <property type="project" value="UniProtKB-SubCell"/>
</dbReference>
<evidence type="ECO:0000259" key="19">
    <source>
        <dbReference type="PROSITE" id="PS50280"/>
    </source>
</evidence>
<dbReference type="RefSeq" id="XP_023161297.2">
    <property type="nucleotide sequence ID" value="XM_023305529.2"/>
</dbReference>
<dbReference type="Pfam" id="PF00856">
    <property type="entry name" value="SET"/>
    <property type="match status" value="1"/>
</dbReference>
<feature type="compositionally biased region" description="Basic residues" evidence="17">
    <location>
        <begin position="1906"/>
        <end position="1919"/>
    </location>
</feature>
<reference evidence="23 24" key="1">
    <citation type="submission" date="2025-04" db="UniProtKB">
        <authorList>
            <consortium name="RefSeq"/>
        </authorList>
    </citation>
    <scope>IDENTIFICATION</scope>
    <source>
        <strain evidence="23 24">15085-1641.00</strain>
        <tissue evidence="23 24">Whole body</tissue>
    </source>
</reference>
<dbReference type="OrthoDB" id="308383at2759"/>
<keyword evidence="10" id="KW-0479">Metal-binding</keyword>
<feature type="compositionally biased region" description="Low complexity" evidence="17">
    <location>
        <begin position="688"/>
        <end position="698"/>
    </location>
</feature>
<evidence type="ECO:0000256" key="14">
    <source>
        <dbReference type="ARBA" id="ARBA00023015"/>
    </source>
</evidence>
<keyword evidence="9" id="KW-0949">S-adenosyl-L-methionine</keyword>
<gene>
    <name evidence="23 24" type="primary">LOC111593003</name>
</gene>
<dbReference type="KEGG" id="dhe:111593003"/>
<dbReference type="InterPro" id="IPR003616">
    <property type="entry name" value="Post-SET_dom"/>
</dbReference>
<dbReference type="SMART" id="SM00317">
    <property type="entry name" value="SET"/>
    <property type="match status" value="1"/>
</dbReference>
<evidence type="ECO:0000313" key="22">
    <source>
        <dbReference type="Proteomes" id="UP000504633"/>
    </source>
</evidence>
<dbReference type="GO" id="GO:0046872">
    <property type="term" value="F:metal ion binding"/>
    <property type="evidence" value="ECO:0007669"/>
    <property type="project" value="UniProtKB-KW"/>
</dbReference>
<proteinExistence type="predicted"/>
<dbReference type="GO" id="GO:0006355">
    <property type="term" value="P:regulation of DNA-templated transcription"/>
    <property type="evidence" value="ECO:0007669"/>
    <property type="project" value="InterPro"/>
</dbReference>
<dbReference type="SUPFAM" id="SSF51045">
    <property type="entry name" value="WW domain"/>
    <property type="match status" value="1"/>
</dbReference>
<feature type="domain" description="SET" evidence="19">
    <location>
        <begin position="1038"/>
        <end position="1155"/>
    </location>
</feature>
<evidence type="ECO:0000256" key="2">
    <source>
        <dbReference type="ARBA" id="ARBA00004286"/>
    </source>
</evidence>
<dbReference type="GO" id="GO:0030154">
    <property type="term" value="P:cell differentiation"/>
    <property type="evidence" value="ECO:0007669"/>
    <property type="project" value="UniProtKB-KW"/>
</dbReference>
<dbReference type="SUPFAM" id="SSF82199">
    <property type="entry name" value="SET domain"/>
    <property type="match status" value="1"/>
</dbReference>
<keyword evidence="14" id="KW-0805">Transcription regulation</keyword>
<feature type="compositionally biased region" description="Basic and acidic residues" evidence="17">
    <location>
        <begin position="1273"/>
        <end position="1283"/>
    </location>
</feature>
<protein>
    <recommendedName>
        <fullName evidence="3">[histone H3]-lysine(36) N-trimethyltransferase</fullName>
        <ecNumber evidence="3">2.1.1.359</ecNumber>
    </recommendedName>
</protein>
<evidence type="ECO:0000256" key="13">
    <source>
        <dbReference type="ARBA" id="ARBA00022853"/>
    </source>
</evidence>
<dbReference type="PANTHER" id="PTHR46711:SF1">
    <property type="entry name" value="HISTONE-LYSINE N-METHYLTRANSFERASE SETD2"/>
    <property type="match status" value="1"/>
</dbReference>
<keyword evidence="13" id="KW-0156">Chromatin regulator</keyword>
<feature type="compositionally biased region" description="Basic and acidic residues" evidence="17">
    <location>
        <begin position="257"/>
        <end position="269"/>
    </location>
</feature>
<feature type="region of interest" description="Disordered" evidence="17">
    <location>
        <begin position="161"/>
        <end position="199"/>
    </location>
</feature>
<evidence type="ECO:0000259" key="21">
    <source>
        <dbReference type="PROSITE" id="PS51215"/>
    </source>
</evidence>
<dbReference type="SMART" id="SM00570">
    <property type="entry name" value="AWS"/>
    <property type="match status" value="1"/>
</dbReference>
<dbReference type="GO" id="GO:0005634">
    <property type="term" value="C:nucleus"/>
    <property type="evidence" value="ECO:0007669"/>
    <property type="project" value="UniProtKB-SubCell"/>
</dbReference>
<evidence type="ECO:0000256" key="9">
    <source>
        <dbReference type="ARBA" id="ARBA00022691"/>
    </source>
</evidence>
<evidence type="ECO:0000313" key="23">
    <source>
        <dbReference type="RefSeq" id="XP_023161297.2"/>
    </source>
</evidence>
<dbReference type="Gene3D" id="2.20.70.10">
    <property type="match status" value="1"/>
</dbReference>
<feature type="region of interest" description="Disordered" evidence="17">
    <location>
        <begin position="248"/>
        <end position="270"/>
    </location>
</feature>
<evidence type="ECO:0000256" key="3">
    <source>
        <dbReference type="ARBA" id="ARBA00012178"/>
    </source>
</evidence>
<evidence type="ECO:0000256" key="6">
    <source>
        <dbReference type="ARBA" id="ARBA00022553"/>
    </source>
</evidence>
<dbReference type="InterPro" id="IPR044437">
    <property type="entry name" value="SETD2/Set2_SET"/>
</dbReference>
<feature type="compositionally biased region" description="Acidic residues" evidence="17">
    <location>
        <begin position="1181"/>
        <end position="1208"/>
    </location>
</feature>
<organism evidence="22 24">
    <name type="scientific">Drosophila hydei</name>
    <name type="common">Fruit fly</name>
    <dbReference type="NCBI Taxonomy" id="7224"/>
    <lineage>
        <taxon>Eukaryota</taxon>
        <taxon>Metazoa</taxon>
        <taxon>Ecdysozoa</taxon>
        <taxon>Arthropoda</taxon>
        <taxon>Hexapoda</taxon>
        <taxon>Insecta</taxon>
        <taxon>Pterygota</taxon>
        <taxon>Neoptera</taxon>
        <taxon>Endopterygota</taxon>
        <taxon>Diptera</taxon>
        <taxon>Brachycera</taxon>
        <taxon>Muscomorpha</taxon>
        <taxon>Ephydroidea</taxon>
        <taxon>Drosophilidae</taxon>
        <taxon>Drosophila</taxon>
    </lineage>
</organism>
<dbReference type="PROSITE" id="PS50020">
    <property type="entry name" value="WW_DOMAIN_2"/>
    <property type="match status" value="1"/>
</dbReference>
<feature type="compositionally biased region" description="Basic residues" evidence="17">
    <location>
        <begin position="1220"/>
        <end position="1236"/>
    </location>
</feature>
<feature type="region of interest" description="Disordered" evidence="17">
    <location>
        <begin position="1"/>
        <end position="35"/>
    </location>
</feature>
<dbReference type="PROSITE" id="PS51215">
    <property type="entry name" value="AWS"/>
    <property type="match status" value="1"/>
</dbReference>
<dbReference type="Proteomes" id="UP000504633">
    <property type="component" value="Unplaced"/>
</dbReference>
<feature type="domain" description="WW" evidence="18">
    <location>
        <begin position="1654"/>
        <end position="1687"/>
    </location>
</feature>
<feature type="region of interest" description="Disordered" evidence="17">
    <location>
        <begin position="794"/>
        <end position="825"/>
    </location>
</feature>
<dbReference type="InterPro" id="IPR001214">
    <property type="entry name" value="SET_dom"/>
</dbReference>
<feature type="region of interest" description="Disordered" evidence="17">
    <location>
        <begin position="1179"/>
        <end position="1283"/>
    </location>
</feature>
<dbReference type="CDD" id="cd19172">
    <property type="entry name" value="SET_SETD2"/>
    <property type="match status" value="1"/>
</dbReference>
<feature type="compositionally biased region" description="Low complexity" evidence="17">
    <location>
        <begin position="1472"/>
        <end position="1483"/>
    </location>
</feature>
<keyword evidence="12" id="KW-0862">Zinc</keyword>
<dbReference type="SMART" id="SM00508">
    <property type="entry name" value="PostSET"/>
    <property type="match status" value="1"/>
</dbReference>
<dbReference type="InterPro" id="IPR013257">
    <property type="entry name" value="SRI"/>
</dbReference>
<sequence length="2025" mass="226371">MDESTSNKTTKTPAKSTTPRKRLGRPPKNSPLPTAMSVWAERPAEELGAENLAERVLTLSPTLGDCRRSSRKKVIKFDVRDLLNKNRKANKLQIEARTDCTLSATATTISLGVLDVNSATPAATAALPLATGSPPQTSADLFAKPKPTQFLILDQACSEEPHLAKKQSDGEAPLQVNAIPKQQRRGRPRKSQTASAAQDVIGSSPGIACSISCSDSDTNSTTASGESDACGENSLKITFKSKLRVALKRMPMPSSRESSDSGESLKESSSELAALLPVHELNEPKPLEITETPTDTGINMKTDTIIELPANEVDSHSQELFLEEKTPTENNKTIVNAKQMPANNNNEILLKNEEDQQPQPQHQLKSDIESALSVPSAGADKQLQQLDPQSLGEKSIEKEQLAQGNCVVLTVSSTQRRSKRSSLRGTTRSTNGCKMTLEETFAEIAAASSKIILESESSDQKSQQQQIQPDPTIDLIEKNRIELGLLPQLDANLELNSETQQVSNCDIQSENSIDVRLECFALSPKLEPEQATTDGSIDLPTELPDQQTEDINTSEQQRSSDNLATAIKESHSSISNSSLPIVIDTALCIETSLSPLEAEPQLETAVMHKEEKKSSLSPIATACSNVAGKTNPEQEKPARPPSISIVECDALFKAMDKASAQMRQEEKTKKKLKLEKQTAKLEQDLESHSNSNAAAAKKQLSKKHTRRYTICEDRAEHFTGKQRSLQTASKALQASPEHDPLSKAKTKNVLRKGVSGSKRVSSSLNCQDSMDSSSSASQCAFRRKSGKVSDALNSALAETESSESISSGSKATSCGIPTPTAELDTSNSLTDIAQFIDNGVKLRERTDKLDGWQELCEDDYAHRVANIETPATTPSTSPQPSNSTSYSEDASSNVNAVRRSHRIKQKPQLPRASVSRNSNSSSSSNSNANSNQTSASISMEEQLAELAHVDAINEQFLRQEGLNTFQSLRDNYYRCARQVSQENAEMQCDCFLTGDEEAMGHLCCGAGCINRMLMIECGPLCTYGERCTNKRFQQHQCWPCRVFRTEKKGCGITAELQIPPGEFIMEYVGEVIDSEEFERRQHLYSRDRNRHYYFMALRGEAIIDATAKGNISRYINHSCDPNAETQKWTVNGELRIGFFSVKTIMAGEEITFDYQYQRYGRDAQRCYCEAANCRGWIGGEPDSDEGEQLDAESDSEMEYLTEELDEQEQGQGQGSEADKKLHKTRATKLIKSKPSKSSKVPTAARKKQSKPKDREYKAGRWLRPSGSGSGEKSAARKPDKLEDPDVLEQLRLLNRSGLKNQADTLSFSRCMVRAKLLETRLQLLGVLTRGELPCRRLFLDYHGLRLLHAWISESGNDNQLRLALIEALESLPIPNRTMLNDSRVYQSVQLWSTSLTDEQAKEPTATTQQQSEPTPELDAVRQRMVALLQKWSALPEIFRIPKRERIEQMKEHEREADRQQQTHYAATALEDSNSNSASSTLNSDRYRQDRFRRDTSNRYEKPKQTRVIGNNTICTTSAQLKERNGNCDASLGISQGIVNLDPRRRSDDTRRTIFKKLRRSLFEQKVAQDEAEKRVYNVDRREHELRCEYFGANLGTDPKQLPYYQDTETNEWFNSDNVPVAGPLRCGNASDVFNEQQSPESGDDVEYRLPASVEPLPPSWHWSLTADGIIYYYNLRDRISQWEPPNSQQRMQQLIDDSPVPEQTSDNQLLADELVNIDVDYVGSLSDKSLAQYIEAKVQERRELRRNRLVSICVISPRREEDRIYNQLESRKYKDNKEKIRRRKEIFRRTQAEASNVEPVGAIQANDMVPIQGYLYSSDEELVPNAASVVLNCAAQPLIDIIVDGIRDTHVDELVALNPSSNYKIGTLSVESSNIIAGPTLSDSDADVLVNTKRKLPMPPQLTESKKKHRGEREKKRKTPLINTSSGRDACEKFRFEISGHVAEFLRPFRKNNCQLGRIASDEDYKFLIKRLSHHITTKEMRYCDSNGNPLACTESVKNKSYEFINQYMRKKGRVYKKPADEPDY</sequence>
<feature type="compositionally biased region" description="Low complexity" evidence="17">
    <location>
        <begin position="1"/>
        <end position="17"/>
    </location>
</feature>
<feature type="region of interest" description="Disordered" evidence="17">
    <location>
        <begin position="1894"/>
        <end position="1925"/>
    </location>
</feature>
<dbReference type="PANTHER" id="PTHR46711">
    <property type="entry name" value="HISTONE-LYSINE N-METHYLTRANSFERASE SETD2"/>
    <property type="match status" value="1"/>
</dbReference>
<keyword evidence="6" id="KW-0597">Phosphoprotein</keyword>
<evidence type="ECO:0000256" key="15">
    <source>
        <dbReference type="ARBA" id="ARBA00023163"/>
    </source>
</evidence>
<dbReference type="PROSITE" id="PS50280">
    <property type="entry name" value="SET"/>
    <property type="match status" value="1"/>
</dbReference>
<evidence type="ECO:0000256" key="12">
    <source>
        <dbReference type="ARBA" id="ARBA00022833"/>
    </source>
</evidence>
<dbReference type="Gene3D" id="1.10.1740.100">
    <property type="entry name" value="Set2, Rpb1 interacting domain"/>
    <property type="match status" value="1"/>
</dbReference>
<feature type="domain" description="Post-SET" evidence="20">
    <location>
        <begin position="1162"/>
        <end position="1178"/>
    </location>
</feature>
<dbReference type="GeneID" id="111593003"/>
<feature type="region of interest" description="Disordered" evidence="17">
    <location>
        <begin position="1396"/>
        <end position="1417"/>
    </location>
</feature>
<dbReference type="GO" id="GO:0140955">
    <property type="term" value="F:histone H3K36 trimethyltransferase activity"/>
    <property type="evidence" value="ECO:0007669"/>
    <property type="project" value="UniProtKB-EC"/>
</dbReference>
<accession>A0A6J1L8F6</accession>
<dbReference type="PROSITE" id="PS50868">
    <property type="entry name" value="POST_SET"/>
    <property type="match status" value="1"/>
</dbReference>
<dbReference type="InterPro" id="IPR038190">
    <property type="entry name" value="SRI_sf"/>
</dbReference>
<feature type="region of interest" description="Disordered" evidence="17">
    <location>
        <begin position="526"/>
        <end position="561"/>
    </location>
</feature>
<keyword evidence="7" id="KW-0489">Methyltransferase</keyword>
<feature type="compositionally biased region" description="Low complexity" evidence="17">
    <location>
        <begin position="912"/>
        <end position="936"/>
    </location>
</feature>
<dbReference type="InterPro" id="IPR006560">
    <property type="entry name" value="AWS_dom"/>
</dbReference>
<keyword evidence="8" id="KW-0808">Transferase</keyword>
<keyword evidence="11" id="KW-0221">Differentiation</keyword>
<dbReference type="OMA" id="NMKTDTI"/>
<feature type="compositionally biased region" description="Polar residues" evidence="17">
    <location>
        <begin position="1404"/>
        <end position="1413"/>
    </location>
</feature>
<evidence type="ECO:0000259" key="20">
    <source>
        <dbReference type="PROSITE" id="PS50868"/>
    </source>
</evidence>
<dbReference type="PROSITE" id="PS01159">
    <property type="entry name" value="WW_DOMAIN_1"/>
    <property type="match status" value="1"/>
</dbReference>
<feature type="region of interest" description="Disordered" evidence="17">
    <location>
        <begin position="680"/>
        <end position="705"/>
    </location>
</feature>
<dbReference type="RefSeq" id="XP_023161298.2">
    <property type="nucleotide sequence ID" value="XM_023305530.2"/>
</dbReference>
<feature type="region of interest" description="Disordered" evidence="17">
    <location>
        <begin position="1468"/>
        <end position="1503"/>
    </location>
</feature>
<feature type="compositionally biased region" description="Low complexity" evidence="17">
    <location>
        <begin position="751"/>
        <end position="773"/>
    </location>
</feature>
<dbReference type="EC" id="2.1.1.359" evidence="3"/>
<evidence type="ECO:0000256" key="17">
    <source>
        <dbReference type="SAM" id="MobiDB-lite"/>
    </source>
</evidence>
<keyword evidence="15" id="KW-0804">Transcription</keyword>
<dbReference type="Pfam" id="PF17907">
    <property type="entry name" value="AWS"/>
    <property type="match status" value="1"/>
</dbReference>
<evidence type="ECO:0000256" key="7">
    <source>
        <dbReference type="ARBA" id="ARBA00022603"/>
    </source>
</evidence>
<dbReference type="Pfam" id="PF08236">
    <property type="entry name" value="SRI"/>
    <property type="match status" value="1"/>
</dbReference>
<keyword evidence="16" id="KW-0539">Nucleus</keyword>
<feature type="region of interest" description="Disordered" evidence="17">
    <location>
        <begin position="355"/>
        <end position="374"/>
    </location>
</feature>
<dbReference type="GO" id="GO:0032259">
    <property type="term" value="P:methylation"/>
    <property type="evidence" value="ECO:0007669"/>
    <property type="project" value="UniProtKB-KW"/>
</dbReference>
<evidence type="ECO:0000259" key="18">
    <source>
        <dbReference type="PROSITE" id="PS50020"/>
    </source>
</evidence>
<feature type="region of interest" description="Disordered" evidence="17">
    <location>
        <begin position="868"/>
        <end position="936"/>
    </location>
</feature>
<dbReference type="FunFam" id="2.170.270.10:FF:000016">
    <property type="entry name" value="Histone-lysine N-methyltransferase"/>
    <property type="match status" value="1"/>
</dbReference>
<dbReference type="Gene3D" id="2.170.270.10">
    <property type="entry name" value="SET domain"/>
    <property type="match status" value="1"/>
</dbReference>
<dbReference type="InterPro" id="IPR036020">
    <property type="entry name" value="WW_dom_sf"/>
</dbReference>
<keyword evidence="5" id="KW-0217">Developmental protein</keyword>
<feature type="compositionally biased region" description="Low complexity" evidence="17">
    <location>
        <begin position="794"/>
        <end position="813"/>
    </location>
</feature>
<feature type="compositionally biased region" description="Polar residues" evidence="17">
    <location>
        <begin position="721"/>
        <end position="732"/>
    </location>
</feature>
<dbReference type="InterPro" id="IPR042294">
    <property type="entry name" value="SETD2_animal"/>
</dbReference>
<dbReference type="InterPro" id="IPR001202">
    <property type="entry name" value="WW_dom"/>
</dbReference>